<proteinExistence type="predicted"/>
<dbReference type="EMBL" id="CP023344">
    <property type="protein sequence ID" value="ATC65807.1"/>
    <property type="molecule type" value="Genomic_DNA"/>
</dbReference>
<dbReference type="KEGG" id="vbh:CMV30_18660"/>
<dbReference type="Proteomes" id="UP000217265">
    <property type="component" value="Chromosome"/>
</dbReference>
<keyword evidence="2" id="KW-1185">Reference proteome</keyword>
<organism evidence="1 2">
    <name type="scientific">Nibricoccus aquaticus</name>
    <dbReference type="NCBI Taxonomy" id="2576891"/>
    <lineage>
        <taxon>Bacteria</taxon>
        <taxon>Pseudomonadati</taxon>
        <taxon>Verrucomicrobiota</taxon>
        <taxon>Opitutia</taxon>
        <taxon>Opitutales</taxon>
        <taxon>Opitutaceae</taxon>
        <taxon>Nibricoccus</taxon>
    </lineage>
</organism>
<sequence>MNNRVVRFSHRQNDAVHFRDVLKKLPQLGAQQIVIDLAEEVEFAIFIEKAVNGLHDFPRYHDFAMPVIDGTVGLMGEFGDFTKRLDVLLNGCAIHMPGRFRVVAKKDGPIKIAAGAVGISANLETIHVIVRGLGDDPAHVGGIRLSRMHDGPGDFRRALF</sequence>
<protein>
    <submittedName>
        <fullName evidence="1">Uncharacterized protein</fullName>
    </submittedName>
</protein>
<accession>A0A290QC27</accession>
<reference evidence="1 2" key="1">
    <citation type="submission" date="2017-09" db="EMBL/GenBank/DDBJ databases">
        <title>Complete genome sequence of Verrucomicrobial strain HZ-65, isolated from freshwater.</title>
        <authorList>
            <person name="Choi A."/>
        </authorList>
    </citation>
    <scope>NUCLEOTIDE SEQUENCE [LARGE SCALE GENOMIC DNA]</scope>
    <source>
        <strain evidence="1 2">HZ-65</strain>
    </source>
</reference>
<evidence type="ECO:0000313" key="2">
    <source>
        <dbReference type="Proteomes" id="UP000217265"/>
    </source>
</evidence>
<gene>
    <name evidence="1" type="ORF">CMV30_18660</name>
</gene>
<evidence type="ECO:0000313" key="1">
    <source>
        <dbReference type="EMBL" id="ATC65807.1"/>
    </source>
</evidence>
<name>A0A290QC27_9BACT</name>
<dbReference type="AlphaFoldDB" id="A0A290QC27"/>